<gene>
    <name evidence="8" type="ORF">AYI69_g11388</name>
</gene>
<dbReference type="InterPro" id="IPR004113">
    <property type="entry name" value="FAD-bd_oxidored_4_C"/>
</dbReference>
<dbReference type="SUPFAM" id="SSF56176">
    <property type="entry name" value="FAD-binding/transporter-associated domain-like"/>
    <property type="match status" value="1"/>
</dbReference>
<keyword evidence="4" id="KW-0274">FAD</keyword>
<dbReference type="Pfam" id="PF01565">
    <property type="entry name" value="FAD_binding_4"/>
    <property type="match status" value="1"/>
</dbReference>
<dbReference type="Pfam" id="PF02913">
    <property type="entry name" value="FAD-oxidase_C"/>
    <property type="match status" value="1"/>
</dbReference>
<dbReference type="OrthoDB" id="5332616at2759"/>
<dbReference type="InterPro" id="IPR016169">
    <property type="entry name" value="FAD-bd_PCMH_sub2"/>
</dbReference>
<evidence type="ECO:0000259" key="7">
    <source>
        <dbReference type="PROSITE" id="PS51387"/>
    </source>
</evidence>
<comment type="caution">
    <text evidence="8">The sequence shown here is derived from an EMBL/GenBank/DDBJ whole genome shotgun (WGS) entry which is preliminary data.</text>
</comment>
<dbReference type="GO" id="GO:0071949">
    <property type="term" value="F:FAD binding"/>
    <property type="evidence" value="ECO:0007669"/>
    <property type="project" value="InterPro"/>
</dbReference>
<evidence type="ECO:0000313" key="8">
    <source>
        <dbReference type="EMBL" id="OMJ07629.1"/>
    </source>
</evidence>
<dbReference type="InterPro" id="IPR016171">
    <property type="entry name" value="Vanillyl_alc_oxidase_C-sub2"/>
</dbReference>
<dbReference type="GO" id="GO:0004458">
    <property type="term" value="F:D-lactate dehydrogenase (cytochrome) activity"/>
    <property type="evidence" value="ECO:0007669"/>
    <property type="project" value="UniProtKB-EC"/>
</dbReference>
<keyword evidence="3" id="KW-0285">Flavoprotein</keyword>
<dbReference type="FunFam" id="1.10.45.10:FF:000001">
    <property type="entry name" value="D-lactate dehydrogenase mitochondrial"/>
    <property type="match status" value="1"/>
</dbReference>
<dbReference type="Gene3D" id="3.30.70.2740">
    <property type="match status" value="1"/>
</dbReference>
<protein>
    <submittedName>
        <fullName evidence="8">D-lactate dehydrogenase [cytochrome] 2, mitochondrial</fullName>
    </submittedName>
</protein>
<dbReference type="InterPro" id="IPR051264">
    <property type="entry name" value="FAD-oxidored/transferase_4"/>
</dbReference>
<organism evidence="8 9">
    <name type="scientific">Smittium culicis</name>
    <dbReference type="NCBI Taxonomy" id="133412"/>
    <lineage>
        <taxon>Eukaryota</taxon>
        <taxon>Fungi</taxon>
        <taxon>Fungi incertae sedis</taxon>
        <taxon>Zoopagomycota</taxon>
        <taxon>Kickxellomycotina</taxon>
        <taxon>Harpellomycetes</taxon>
        <taxon>Harpellales</taxon>
        <taxon>Legeriomycetaceae</taxon>
        <taxon>Smittium</taxon>
    </lineage>
</organism>
<dbReference type="InterPro" id="IPR016164">
    <property type="entry name" value="FAD-linked_Oxase-like_C"/>
</dbReference>
<evidence type="ECO:0000256" key="4">
    <source>
        <dbReference type="ARBA" id="ARBA00022827"/>
    </source>
</evidence>
<dbReference type="FunFam" id="3.30.43.10:FF:000011">
    <property type="entry name" value="D-lactate dehydrogenase (Cytochrome)"/>
    <property type="match status" value="1"/>
</dbReference>
<evidence type="ECO:0000256" key="5">
    <source>
        <dbReference type="ARBA" id="ARBA00023002"/>
    </source>
</evidence>
<evidence type="ECO:0000313" key="9">
    <source>
        <dbReference type="Proteomes" id="UP000187429"/>
    </source>
</evidence>
<keyword evidence="5" id="KW-0560">Oxidoreductase</keyword>
<dbReference type="EMBL" id="LSSM01007611">
    <property type="protein sequence ID" value="OMJ07629.1"/>
    <property type="molecule type" value="Genomic_DNA"/>
</dbReference>
<dbReference type="FunFam" id="3.30.70.2190:FF:000001">
    <property type="entry name" value="D-2-hydroxyglutarate dehydrogenase mitochondrial"/>
    <property type="match status" value="1"/>
</dbReference>
<dbReference type="Gene3D" id="3.30.465.10">
    <property type="match status" value="1"/>
</dbReference>
<accession>A0A1R1WZ27</accession>
<dbReference type="InterPro" id="IPR036318">
    <property type="entry name" value="FAD-bd_PCMH-like_sf"/>
</dbReference>
<dbReference type="InterPro" id="IPR016167">
    <property type="entry name" value="FAD-bd_PCMH_sub1"/>
</dbReference>
<evidence type="ECO:0000256" key="2">
    <source>
        <dbReference type="ARBA" id="ARBA00008000"/>
    </source>
</evidence>
<comment type="catalytic activity">
    <reaction evidence="6">
        <text>(R)-lactate + 2 Fe(III)-[cytochrome c] = 2 Fe(II)-[cytochrome c] + pyruvate + 2 H(+)</text>
        <dbReference type="Rhea" id="RHEA:13521"/>
        <dbReference type="Rhea" id="RHEA-COMP:10350"/>
        <dbReference type="Rhea" id="RHEA-COMP:14399"/>
        <dbReference type="ChEBI" id="CHEBI:15361"/>
        <dbReference type="ChEBI" id="CHEBI:15378"/>
        <dbReference type="ChEBI" id="CHEBI:16004"/>
        <dbReference type="ChEBI" id="CHEBI:29033"/>
        <dbReference type="ChEBI" id="CHEBI:29034"/>
        <dbReference type="EC" id="1.1.2.4"/>
    </reaction>
</comment>
<dbReference type="Proteomes" id="UP000187429">
    <property type="component" value="Unassembled WGS sequence"/>
</dbReference>
<dbReference type="GO" id="GO:0005739">
    <property type="term" value="C:mitochondrion"/>
    <property type="evidence" value="ECO:0007669"/>
    <property type="project" value="TreeGrafter"/>
</dbReference>
<evidence type="ECO:0000256" key="3">
    <source>
        <dbReference type="ARBA" id="ARBA00022630"/>
    </source>
</evidence>
<keyword evidence="9" id="KW-1185">Reference proteome</keyword>
<proteinExistence type="inferred from homology"/>
<dbReference type="InterPro" id="IPR006094">
    <property type="entry name" value="Oxid_FAD_bind_N"/>
</dbReference>
<dbReference type="Gene3D" id="3.30.70.2190">
    <property type="match status" value="1"/>
</dbReference>
<sequence>MFSKNLSNNVKSNLGKVFAPAVRQPCFARSFSKATNVLSILSHPISPATFARNAPKSIRSLTFAGLTNKRYMGHVAEPRSAKFKKLDSSDVKYFESIMPKERVYATAEIGGSLEQKDLEGFNSDWLEKYFGHSQLVLFPTNAQEVSKILKYCNDNTIAVVPQGGNTCLVGGSVPVYDEVVISMTKMNKIRSLDKDSGALVCDAGCVLEELDNYVGEFGLTMPIDLGAKGSCHIGGNVSTNAGGIRYLRYGSLHGSVLGLEVVLPDGTIVNNLSTLRKDSTGYDIKQLFIGAEGTLGIVTGVSILAAKRPSSVNVAVLGLKSYDDVRNTFLSSKQHLCEILSAFEFWDARCMEIVLGHFGMKNPLEGDYPFYALVETSGSNGEHDESKLTSFLELTMESGLVMDGALAQDKTQIAKMWTMREGIPESLAKFGSTYKYDISIPISKLYQIVPDIKNRLEEAGVYSPTSETSSDGSKHVVKSVNGYGHIGDGNLHLNIVADSFNEKVTDLLEPFIYEWVENVNGSISAEHGLGIMKPSCLKYTKGPEIISTMRLIKDMFDPNGIMNPYKYLPKSA</sequence>
<dbReference type="Gene3D" id="1.10.45.10">
    <property type="entry name" value="Vanillyl-alcohol Oxidase, Chain A, domain 4"/>
    <property type="match status" value="1"/>
</dbReference>
<dbReference type="Gene3D" id="3.30.43.10">
    <property type="entry name" value="Uridine Diphospho-n-acetylenolpyruvylglucosamine Reductase, domain 2"/>
    <property type="match status" value="1"/>
</dbReference>
<dbReference type="FunFam" id="3.30.70.2740:FF:000002">
    <property type="entry name" value="D-2-hydroxyglutarate dehydrogenase mitochondrial"/>
    <property type="match status" value="1"/>
</dbReference>
<dbReference type="SUPFAM" id="SSF55103">
    <property type="entry name" value="FAD-linked oxidases, C-terminal domain"/>
    <property type="match status" value="1"/>
</dbReference>
<evidence type="ECO:0000256" key="1">
    <source>
        <dbReference type="ARBA" id="ARBA00001974"/>
    </source>
</evidence>
<dbReference type="PANTHER" id="PTHR43716">
    <property type="entry name" value="D-2-HYDROXYGLUTARATE DEHYDROGENASE, MITOCHONDRIAL"/>
    <property type="match status" value="1"/>
</dbReference>
<name>A0A1R1WZ27_9FUNG</name>
<feature type="domain" description="FAD-binding PCMH-type" evidence="7">
    <location>
        <begin position="129"/>
        <end position="308"/>
    </location>
</feature>
<dbReference type="InterPro" id="IPR016166">
    <property type="entry name" value="FAD-bd_PCMH"/>
</dbReference>
<dbReference type="PROSITE" id="PS51387">
    <property type="entry name" value="FAD_PCMH"/>
    <property type="match status" value="1"/>
</dbReference>
<dbReference type="AlphaFoldDB" id="A0A1R1WZ27"/>
<reference evidence="9" key="1">
    <citation type="submission" date="2017-01" db="EMBL/GenBank/DDBJ databases">
        <authorList>
            <person name="Wang Y."/>
            <person name="White M."/>
            <person name="Kvist S."/>
            <person name="Moncalvo J.-M."/>
        </authorList>
    </citation>
    <scope>NUCLEOTIDE SEQUENCE [LARGE SCALE GENOMIC DNA]</scope>
    <source>
        <strain evidence="9">ID-206-W2</strain>
    </source>
</reference>
<evidence type="ECO:0000256" key="6">
    <source>
        <dbReference type="ARBA" id="ARBA00051436"/>
    </source>
</evidence>
<comment type="cofactor">
    <cofactor evidence="1">
        <name>FAD</name>
        <dbReference type="ChEBI" id="CHEBI:57692"/>
    </cofactor>
</comment>
<comment type="similarity">
    <text evidence="2">Belongs to the FAD-binding oxidoreductase/transferase type 4 family.</text>
</comment>
<dbReference type="PANTHER" id="PTHR43716:SF1">
    <property type="entry name" value="D-2-HYDROXYGLUTARATE DEHYDROGENASE, MITOCHONDRIAL"/>
    <property type="match status" value="1"/>
</dbReference>
<dbReference type="FunFam" id="3.30.465.10:FF:000001">
    <property type="entry name" value="D-2-hydroxyglutarate dehydrogenase, mitochondrial"/>
    <property type="match status" value="1"/>
</dbReference>